<evidence type="ECO:0000313" key="2">
    <source>
        <dbReference type="Proteomes" id="UP000316123"/>
    </source>
</evidence>
<gene>
    <name evidence="1" type="ORF">FIV41_08995</name>
</gene>
<proteinExistence type="predicted"/>
<dbReference type="EMBL" id="VFEQ01000004">
    <property type="protein sequence ID" value="TWR61186.1"/>
    <property type="molecule type" value="Genomic_DNA"/>
</dbReference>
<sequence length="62" mass="6659">MGHSANFQVELYARKLEQAAEGLTREGTVLKDNGLDSLGEAVLSQAKKLKLAVAELRGLMST</sequence>
<dbReference type="Proteomes" id="UP000316123">
    <property type="component" value="Unassembled WGS sequence"/>
</dbReference>
<dbReference type="RefSeq" id="WP_074844172.1">
    <property type="nucleotide sequence ID" value="NZ_FNSU01000001.1"/>
</dbReference>
<organism evidence="1 2">
    <name type="scientific">Pseudomonas marginalis</name>
    <name type="common">Pseudomonas panacis</name>
    <dbReference type="NCBI Taxonomy" id="298"/>
    <lineage>
        <taxon>Bacteria</taxon>
        <taxon>Pseudomonadati</taxon>
        <taxon>Pseudomonadota</taxon>
        <taxon>Gammaproteobacteria</taxon>
        <taxon>Pseudomonadales</taxon>
        <taxon>Pseudomonadaceae</taxon>
        <taxon>Pseudomonas</taxon>
    </lineage>
</organism>
<name>A0A9X9BV32_PSEMA</name>
<comment type="caution">
    <text evidence="1">The sequence shown here is derived from an EMBL/GenBank/DDBJ whole genome shotgun (WGS) entry which is preliminary data.</text>
</comment>
<protein>
    <submittedName>
        <fullName evidence="1">Uncharacterized protein</fullName>
    </submittedName>
</protein>
<dbReference type="OrthoDB" id="7028225at2"/>
<dbReference type="AlphaFoldDB" id="A0A9X9BV32"/>
<reference evidence="1 2" key="1">
    <citation type="submission" date="2019-06" db="EMBL/GenBank/DDBJ databases">
        <title>Pseudomonas bimorpha sp. nov. isolated from bovine raw milk and skim milk concentrate.</title>
        <authorList>
            <person name="Hofmann K."/>
            <person name="Huptas C."/>
            <person name="Doll E."/>
            <person name="Scherer S."/>
            <person name="Wenning M."/>
        </authorList>
    </citation>
    <scope>NUCLEOTIDE SEQUENCE [LARGE SCALE GENOMIC DNA]</scope>
    <source>
        <strain evidence="1 2">DSM 13124</strain>
    </source>
</reference>
<accession>A0A9X9BV32</accession>
<evidence type="ECO:0000313" key="1">
    <source>
        <dbReference type="EMBL" id="TWR61186.1"/>
    </source>
</evidence>